<accession>A0ABD2NT34</accession>
<gene>
    <name evidence="1" type="ORF">HHI36_004980</name>
</gene>
<comment type="caution">
    <text evidence="1">The sequence shown here is derived from an EMBL/GenBank/DDBJ whole genome shotgun (WGS) entry which is preliminary data.</text>
</comment>
<protein>
    <recommendedName>
        <fullName evidence="3">Transposase</fullName>
    </recommendedName>
</protein>
<dbReference type="AlphaFoldDB" id="A0ABD2NT34"/>
<organism evidence="1 2">
    <name type="scientific">Cryptolaemus montrouzieri</name>
    <dbReference type="NCBI Taxonomy" id="559131"/>
    <lineage>
        <taxon>Eukaryota</taxon>
        <taxon>Metazoa</taxon>
        <taxon>Ecdysozoa</taxon>
        <taxon>Arthropoda</taxon>
        <taxon>Hexapoda</taxon>
        <taxon>Insecta</taxon>
        <taxon>Pterygota</taxon>
        <taxon>Neoptera</taxon>
        <taxon>Endopterygota</taxon>
        <taxon>Coleoptera</taxon>
        <taxon>Polyphaga</taxon>
        <taxon>Cucujiformia</taxon>
        <taxon>Coccinelloidea</taxon>
        <taxon>Coccinellidae</taxon>
        <taxon>Scymninae</taxon>
        <taxon>Scymnini</taxon>
        <taxon>Cryptolaemus</taxon>
    </lineage>
</organism>
<evidence type="ECO:0008006" key="3">
    <source>
        <dbReference type="Google" id="ProtNLM"/>
    </source>
</evidence>
<name>A0ABD2NT34_9CUCU</name>
<dbReference type="Gene3D" id="3.60.10.10">
    <property type="entry name" value="Endonuclease/exonuclease/phosphatase"/>
    <property type="match status" value="1"/>
</dbReference>
<dbReference type="InterPro" id="IPR036691">
    <property type="entry name" value="Endo/exonu/phosph_ase_sf"/>
</dbReference>
<sequence length="194" mass="22861">MERKMMEEIESHKNIILEMQDYNRRKPNVKDSSVQTLTREKISVGTLCNINERNEEHKSDKKLIDGHIRVLNNKKCSKEMTNRRLDRRIASVLKQASQLDSTINDKTGEIRHYPEKSLIKKQLIVVDLVNGKCKLIIIAIYRPPQGNKDMFYDILAEVLDLCQNRFRNYKAVLLGDFKINLLDRFKQRSLEVCW</sequence>
<proteinExistence type="predicted"/>
<dbReference type="EMBL" id="JABFTP020000144">
    <property type="protein sequence ID" value="KAL3281779.1"/>
    <property type="molecule type" value="Genomic_DNA"/>
</dbReference>
<evidence type="ECO:0000313" key="2">
    <source>
        <dbReference type="Proteomes" id="UP001516400"/>
    </source>
</evidence>
<evidence type="ECO:0000313" key="1">
    <source>
        <dbReference type="EMBL" id="KAL3281779.1"/>
    </source>
</evidence>
<keyword evidence="2" id="KW-1185">Reference proteome</keyword>
<reference evidence="1 2" key="1">
    <citation type="journal article" date="2021" name="BMC Biol.">
        <title>Horizontally acquired antibacterial genes associated with adaptive radiation of ladybird beetles.</title>
        <authorList>
            <person name="Li H.S."/>
            <person name="Tang X.F."/>
            <person name="Huang Y.H."/>
            <person name="Xu Z.Y."/>
            <person name="Chen M.L."/>
            <person name="Du X.Y."/>
            <person name="Qiu B.Y."/>
            <person name="Chen P.T."/>
            <person name="Zhang W."/>
            <person name="Slipinski A."/>
            <person name="Escalona H.E."/>
            <person name="Waterhouse R.M."/>
            <person name="Zwick A."/>
            <person name="Pang H."/>
        </authorList>
    </citation>
    <scope>NUCLEOTIDE SEQUENCE [LARGE SCALE GENOMIC DNA]</scope>
    <source>
        <strain evidence="1">SYSU2018</strain>
    </source>
</reference>
<dbReference type="SUPFAM" id="SSF56219">
    <property type="entry name" value="DNase I-like"/>
    <property type="match status" value="1"/>
</dbReference>
<dbReference type="Proteomes" id="UP001516400">
    <property type="component" value="Unassembled WGS sequence"/>
</dbReference>